<dbReference type="Proteomes" id="UP000450917">
    <property type="component" value="Unassembled WGS sequence"/>
</dbReference>
<proteinExistence type="predicted"/>
<feature type="chain" id="PRO_5038603397" evidence="1">
    <location>
        <begin position="18"/>
        <end position="261"/>
    </location>
</feature>
<protein>
    <submittedName>
        <fullName evidence="3">SGNH/GDSL hydrolase family protein</fullName>
    </submittedName>
</protein>
<dbReference type="EMBL" id="WNZX01000006">
    <property type="protein sequence ID" value="MUG70836.1"/>
    <property type="molecule type" value="Genomic_DNA"/>
</dbReference>
<sequence length="261" mass="29481">MRSLLSALLAAHLMSLASCVYHTSSDSKVIEKVRNTEIIRQPAFQYLQQNVLEGREPVISVIGSSVTAGSGATGKTHTWIHLLSERLKAAEGLEKLIYLNHGFPGYSTKQMLAQGKVDVLREENPSIIIFETCLINDFVQNISIEESKTNIQSLVLNMQKMAPKARIIITSPNPRKENLTKNKTGSSYEDYVIETGKFIKLHGWEYVDIYSEFTKQIKASKTSMDKVMYDFVHPNDLGYAIWAKILEQYFLSDNKKEAAQE</sequence>
<gene>
    <name evidence="3" type="ORF">GNP93_09105</name>
</gene>
<dbReference type="AlphaFoldDB" id="A0A7X2Z9N8"/>
<keyword evidence="3" id="KW-0378">Hydrolase</keyword>
<feature type="domain" description="SGNH hydrolase-type esterase" evidence="2">
    <location>
        <begin position="61"/>
        <end position="241"/>
    </location>
</feature>
<dbReference type="PROSITE" id="PS51257">
    <property type="entry name" value="PROKAR_LIPOPROTEIN"/>
    <property type="match status" value="1"/>
</dbReference>
<dbReference type="CDD" id="cd00229">
    <property type="entry name" value="SGNH_hydrolase"/>
    <property type="match status" value="1"/>
</dbReference>
<feature type="signal peptide" evidence="1">
    <location>
        <begin position="1"/>
        <end position="17"/>
    </location>
</feature>
<dbReference type="Pfam" id="PF13472">
    <property type="entry name" value="Lipase_GDSL_2"/>
    <property type="match status" value="1"/>
</dbReference>
<dbReference type="PANTHER" id="PTHR30383">
    <property type="entry name" value="THIOESTERASE 1/PROTEASE 1/LYSOPHOSPHOLIPASE L1"/>
    <property type="match status" value="1"/>
</dbReference>
<dbReference type="SUPFAM" id="SSF52266">
    <property type="entry name" value="SGNH hydrolase"/>
    <property type="match status" value="1"/>
</dbReference>
<comment type="caution">
    <text evidence="3">The sequence shown here is derived from an EMBL/GenBank/DDBJ whole genome shotgun (WGS) entry which is preliminary data.</text>
</comment>
<evidence type="ECO:0000256" key="1">
    <source>
        <dbReference type="SAM" id="SignalP"/>
    </source>
</evidence>
<dbReference type="InterPro" id="IPR051532">
    <property type="entry name" value="Ester_Hydrolysis_Enzymes"/>
</dbReference>
<evidence type="ECO:0000313" key="4">
    <source>
        <dbReference type="Proteomes" id="UP000450917"/>
    </source>
</evidence>
<evidence type="ECO:0000259" key="2">
    <source>
        <dbReference type="Pfam" id="PF13472"/>
    </source>
</evidence>
<dbReference type="PANTHER" id="PTHR30383:SF5">
    <property type="entry name" value="SGNH HYDROLASE-TYPE ESTERASE DOMAIN-CONTAINING PROTEIN"/>
    <property type="match status" value="1"/>
</dbReference>
<dbReference type="RefSeq" id="WP_127608322.1">
    <property type="nucleotide sequence ID" value="NZ_JARTHJ010000090.1"/>
</dbReference>
<dbReference type="InterPro" id="IPR013830">
    <property type="entry name" value="SGNH_hydro"/>
</dbReference>
<organism evidence="3 4">
    <name type="scientific">Paenibacillus validus</name>
    <dbReference type="NCBI Taxonomy" id="44253"/>
    <lineage>
        <taxon>Bacteria</taxon>
        <taxon>Bacillati</taxon>
        <taxon>Bacillota</taxon>
        <taxon>Bacilli</taxon>
        <taxon>Bacillales</taxon>
        <taxon>Paenibacillaceae</taxon>
        <taxon>Paenibacillus</taxon>
    </lineage>
</organism>
<keyword evidence="4" id="KW-1185">Reference proteome</keyword>
<name>A0A7X2Z9N8_9BACL</name>
<dbReference type="GO" id="GO:0004622">
    <property type="term" value="F:phosphatidylcholine lysophospholipase activity"/>
    <property type="evidence" value="ECO:0007669"/>
    <property type="project" value="TreeGrafter"/>
</dbReference>
<accession>A0A7X2Z9N8</accession>
<dbReference type="InterPro" id="IPR036514">
    <property type="entry name" value="SGNH_hydro_sf"/>
</dbReference>
<evidence type="ECO:0000313" key="3">
    <source>
        <dbReference type="EMBL" id="MUG70836.1"/>
    </source>
</evidence>
<reference evidence="3 4" key="1">
    <citation type="submission" date="2019-11" db="EMBL/GenBank/DDBJ databases">
        <title>Draft genome sequences of five Paenibacillus species of dairy origin.</title>
        <authorList>
            <person name="Olajide A.M."/>
            <person name="Chen S."/>
            <person name="Lapointe G."/>
        </authorList>
    </citation>
    <scope>NUCLEOTIDE SEQUENCE [LARGE SCALE GENOMIC DNA]</scope>
    <source>
        <strain evidence="3 4">2CS3</strain>
    </source>
</reference>
<keyword evidence="1" id="KW-0732">Signal</keyword>
<dbReference type="Gene3D" id="3.40.50.1110">
    <property type="entry name" value="SGNH hydrolase"/>
    <property type="match status" value="1"/>
</dbReference>